<evidence type="ECO:0000256" key="7">
    <source>
        <dbReference type="ARBA" id="ARBA00022723"/>
    </source>
</evidence>
<dbReference type="InterPro" id="IPR015366">
    <property type="entry name" value="S53_propep"/>
</dbReference>
<evidence type="ECO:0000256" key="5">
    <source>
        <dbReference type="ARBA" id="ARBA00020254"/>
    </source>
</evidence>
<dbReference type="Pfam" id="PF09286">
    <property type="entry name" value="Pro-kuma_activ"/>
    <property type="match status" value="1"/>
</dbReference>
<keyword evidence="8" id="KW-0732">Signal</keyword>
<keyword evidence="15" id="KW-0325">Glycoprotein</keyword>
<dbReference type="GO" id="GO:0006508">
    <property type="term" value="P:proteolysis"/>
    <property type="evidence" value="ECO:0007669"/>
    <property type="project" value="UniProtKB-KW"/>
</dbReference>
<protein>
    <recommendedName>
        <fullName evidence="5">Tripeptidyl-peptidase 1</fullName>
        <ecNumber evidence="4">3.4.14.9</ecNumber>
    </recommendedName>
    <alternativeName>
        <fullName evidence="17">Tripeptidyl aminopeptidase</fullName>
    </alternativeName>
    <alternativeName>
        <fullName evidence="18">Tripeptidyl-peptidase I</fullName>
    </alternativeName>
</protein>
<name>A0AAV6FSW6_9TELE</name>
<feature type="compositionally biased region" description="Polar residues" evidence="21">
    <location>
        <begin position="1078"/>
        <end position="1087"/>
    </location>
</feature>
<feature type="compositionally biased region" description="Basic residues" evidence="21">
    <location>
        <begin position="830"/>
        <end position="840"/>
    </location>
</feature>
<keyword evidence="13" id="KW-0865">Zymogen</keyword>
<feature type="compositionally biased region" description="Basic and acidic residues" evidence="21">
    <location>
        <begin position="501"/>
        <end position="510"/>
    </location>
</feature>
<dbReference type="CDD" id="cd00167">
    <property type="entry name" value="SANT"/>
    <property type="match status" value="1"/>
</dbReference>
<dbReference type="InterPro" id="IPR036852">
    <property type="entry name" value="Peptidase_S8/S53_dom_sf"/>
</dbReference>
<dbReference type="Proteomes" id="UP000823561">
    <property type="component" value="Chromosome 19"/>
</dbReference>
<feature type="active site" description="Charge relay system" evidence="20">
    <location>
        <position position="1573"/>
    </location>
</feature>
<comment type="catalytic activity">
    <reaction evidence="1">
        <text>Release of an N-terminal tripeptide from a polypeptide, but also has endopeptidase activity.</text>
        <dbReference type="EC" id="3.4.14.9"/>
    </reaction>
</comment>
<comment type="caution">
    <text evidence="20">Lacks conserved residue(s) required for the propagation of feature annotation.</text>
</comment>
<feature type="compositionally biased region" description="Low complexity" evidence="21">
    <location>
        <begin position="641"/>
        <end position="654"/>
    </location>
</feature>
<dbReference type="SUPFAM" id="SSF54897">
    <property type="entry name" value="Protease propeptides/inhibitors"/>
    <property type="match status" value="1"/>
</dbReference>
<evidence type="ECO:0000256" key="12">
    <source>
        <dbReference type="ARBA" id="ARBA00022837"/>
    </source>
</evidence>
<keyword evidence="25" id="KW-1185">Reference proteome</keyword>
<evidence type="ECO:0000256" key="11">
    <source>
        <dbReference type="ARBA" id="ARBA00022825"/>
    </source>
</evidence>
<dbReference type="InterPro" id="IPR030400">
    <property type="entry name" value="Sedolisin_dom"/>
</dbReference>
<feature type="region of interest" description="Disordered" evidence="21">
    <location>
        <begin position="1064"/>
        <end position="1093"/>
    </location>
</feature>
<dbReference type="GO" id="GO:0004252">
    <property type="term" value="F:serine-type endopeptidase activity"/>
    <property type="evidence" value="ECO:0007669"/>
    <property type="project" value="UniProtKB-UniRule"/>
</dbReference>
<feature type="region of interest" description="Disordered" evidence="21">
    <location>
        <begin position="570"/>
        <end position="889"/>
    </location>
</feature>
<dbReference type="Gene3D" id="1.10.10.60">
    <property type="entry name" value="Homeodomain-like"/>
    <property type="match status" value="1"/>
</dbReference>
<dbReference type="GO" id="GO:0008240">
    <property type="term" value="F:tripeptidyl-peptidase activity"/>
    <property type="evidence" value="ECO:0007669"/>
    <property type="project" value="TreeGrafter"/>
</dbReference>
<dbReference type="GO" id="GO:0046872">
    <property type="term" value="F:metal ion binding"/>
    <property type="evidence" value="ECO:0007669"/>
    <property type="project" value="UniProtKB-KW"/>
</dbReference>
<feature type="compositionally biased region" description="Polar residues" evidence="21">
    <location>
        <begin position="756"/>
        <end position="767"/>
    </location>
</feature>
<evidence type="ECO:0000256" key="16">
    <source>
        <dbReference type="ARBA" id="ARBA00023228"/>
    </source>
</evidence>
<feature type="domain" description="Peptidase S53" evidence="23">
    <location>
        <begin position="1298"/>
        <end position="1660"/>
    </location>
</feature>
<keyword evidence="7" id="KW-0479">Metal-binding</keyword>
<feature type="compositionally biased region" description="Polar residues" evidence="21">
    <location>
        <begin position="580"/>
        <end position="600"/>
    </location>
</feature>
<sequence>MFLSPSKCNIYRAHDPAYYESVPRHTAQVYTPGKDSAKQKSVSLNGNRQSSLRMGLLHGKGVFNSTSCEDASPDLTCGLSCIVDNGRASYLETSIHPAVTALRETGVNKCESPVKIFARMKAKVSSHNTPFKSTVVHEDRVPTHRILRDEMNFNMMEIEQYPPSVDDTDAFTLSPPNSPASEVNNCESDAEFHRGHENVKVMSRSTPAESSDSVEPVVADATVDESPAASRSSKSKCTPNGCYVLLDKLAVMQSPAKIFALMKKEERRPLKTNGLNQTSKNKENVKAIEPFMELPMDETHIHSRVDVACSDRPVFASQRENISNTPLPKFAKGKRRVFSTQACAPAPAQCLDDSVLLGSPRLTIPQKQSVNIKLQSNSENQDPRMIEGIQLKHWVLKLSDSKLFVDGQRVDNKTPWHSNSIVERIASNVLKTVSGSTYILVGKMSTKLPSELPKWFLKKFLYGFPQMWKQYLNTYLTESKGLSHNESQENFKPSKQKKLPRKETKPEKLVTPKLTYMTPPESSRGDSQKLSRSGRLIKPPLEYWKGGRVVVDKDLNVTVLEDYSIVQTPTNREAQEKPSQKQSTKKSIVTLKETSPSMSSQDERETRLIRKAKPYQRPGWQTDKTPSQTQKNSTFVVPQTRAASRRSASASPPTDDTDTDTPAFRNSGEGQTKRRRPGRPPNHLSAIRSDQTDTDTQAVHMESEFQTKRRRPGRPPKHQSAIWSESTDTDTQAVPHEGEGRAKPRRPGRSPKHQSAIWSESTDTDTQAVHMEGEGRAKPRRPGRSTKQFLLNTDQPVRQSSLTRSKRRSSSAASQSPSETEQQVMGPPKSRARRGRRKNKPPAADDSAADISNEDFVSDRDSVTRKRKPQGKKGSKKDNTEEVNDSKWTDQEMQKLHKAINSLPKYSPTFWVNVALEVGTRSPEECQEQYSAQQQNSHTRSRQKKQPQTIEEPAKEMPQITAKAGTLRRKQQIRDVLDHIPKDDHDDIFSSSPMQKRLKKLPTFSDCGDGDPLGQLANPQTPSSSSMFVGVKTPKCLHISPGMFPSINRNDNDKYVFHFQNKMKKGKGRGTKAKTQSDKNCSPSPSVKRTEKTSRWQRYRTTMWLLSLTYGLVCFSLVWGRPLEPDQDISVPEEWTLVGRADPAEEVELTFALRQQNVDQMKVLLDRLSDPDSAVYGKFLDLTEVAELVQPGKLTQKVVASWLQSHGVHECRTVVTQDFLQCVMAVEVAESLLPGSRFHHYSREGQFLLRSVSQYSVHEDVSQHLDFVGGLHRFPPKTQEVGKSWSQRGRVAGKFHLGVTPAVIRARYNMSASDVGSATNNSQAVAQFLEQFYHPADLAEFMSMFGSGFEHLSAVDRVVGTQGGGKAGLEASLDIEYIMSTGANISTWVFTNPGRHESQEPFLQWMVLLSNMTSVPWVHTISYGDDEDSLSNAYMQRISNEFMKAGLRGISMLFASGDSGAGCRHLTKENSFRPSFPASSPYVTTVGGTSFKNPFKLTYEVTDYISGGGFSNVFDMPDYQASAVKSYLNSMKALPPKTYFNTSGRAYPDIAALSDNYWIVSNRVPIPWVSGTSASTPVVGGMLSLINDQRLLKGLPPLGFLNPRLYKLQGNGLFDVTEGCHMSCWDDKVSGQGFCAAPSWDPVTGWGTPNYPALLALLLD</sequence>
<evidence type="ECO:0000256" key="8">
    <source>
        <dbReference type="ARBA" id="ARBA00022729"/>
    </source>
</evidence>
<comment type="cofactor">
    <cofactor evidence="2">
        <name>Ca(2+)</name>
        <dbReference type="ChEBI" id="CHEBI:29108"/>
    </cofactor>
</comment>
<dbReference type="InterPro" id="IPR000209">
    <property type="entry name" value="Peptidase_S8/S53_dom"/>
</dbReference>
<dbReference type="PROSITE" id="PS51695">
    <property type="entry name" value="SEDOLISIN"/>
    <property type="match status" value="1"/>
</dbReference>
<evidence type="ECO:0000256" key="18">
    <source>
        <dbReference type="ARBA" id="ARBA00032661"/>
    </source>
</evidence>
<evidence type="ECO:0000256" key="17">
    <source>
        <dbReference type="ARBA" id="ARBA00032232"/>
    </source>
</evidence>
<dbReference type="PANTHER" id="PTHR14218">
    <property type="entry name" value="PROTEASE S8 TRIPEPTIDYL PEPTIDASE I CLN2"/>
    <property type="match status" value="1"/>
</dbReference>
<feature type="compositionally biased region" description="Basic residues" evidence="21">
    <location>
        <begin position="865"/>
        <end position="875"/>
    </location>
</feature>
<comment type="caution">
    <text evidence="24">The sequence shown here is derived from an EMBL/GenBank/DDBJ whole genome shotgun (WGS) entry which is preliminary data.</text>
</comment>
<dbReference type="EC" id="3.4.14.9" evidence="4"/>
<dbReference type="GO" id="GO:0007417">
    <property type="term" value="P:central nervous system development"/>
    <property type="evidence" value="ECO:0007669"/>
    <property type="project" value="TreeGrafter"/>
</dbReference>
<evidence type="ECO:0000256" key="1">
    <source>
        <dbReference type="ARBA" id="ARBA00000884"/>
    </source>
</evidence>
<evidence type="ECO:0000256" key="4">
    <source>
        <dbReference type="ARBA" id="ARBA00012067"/>
    </source>
</evidence>
<dbReference type="Pfam" id="PF00082">
    <property type="entry name" value="Peptidase_S8"/>
    <property type="match status" value="1"/>
</dbReference>
<proteinExistence type="predicted"/>
<evidence type="ECO:0000256" key="9">
    <source>
        <dbReference type="ARBA" id="ARBA00022801"/>
    </source>
</evidence>
<keyword evidence="16" id="KW-0458">Lysosome</keyword>
<evidence type="ECO:0000256" key="14">
    <source>
        <dbReference type="ARBA" id="ARBA00023157"/>
    </source>
</evidence>
<evidence type="ECO:0000313" key="24">
    <source>
        <dbReference type="EMBL" id="KAG5265539.1"/>
    </source>
</evidence>
<feature type="compositionally biased region" description="Polar residues" evidence="21">
    <location>
        <begin position="622"/>
        <end position="637"/>
    </location>
</feature>
<dbReference type="FunFam" id="3.40.50.200:FF:000012">
    <property type="entry name" value="Tripeptidyl-peptidase 1 preproprotein"/>
    <property type="match status" value="1"/>
</dbReference>
<evidence type="ECO:0000256" key="6">
    <source>
        <dbReference type="ARBA" id="ARBA00022670"/>
    </source>
</evidence>
<evidence type="ECO:0000256" key="15">
    <source>
        <dbReference type="ARBA" id="ARBA00023180"/>
    </source>
</evidence>
<comment type="subcellular location">
    <subcellularLocation>
        <location evidence="3">Lysosome</location>
    </subcellularLocation>
</comment>
<feature type="region of interest" description="Disordered" evidence="21">
    <location>
        <begin position="483"/>
        <end position="510"/>
    </location>
</feature>
<feature type="compositionally biased region" description="Polar residues" evidence="21">
    <location>
        <begin position="928"/>
        <end position="938"/>
    </location>
</feature>
<organism evidence="24 25">
    <name type="scientific">Alosa alosa</name>
    <name type="common">allis shad</name>
    <dbReference type="NCBI Taxonomy" id="278164"/>
    <lineage>
        <taxon>Eukaryota</taxon>
        <taxon>Metazoa</taxon>
        <taxon>Chordata</taxon>
        <taxon>Craniata</taxon>
        <taxon>Vertebrata</taxon>
        <taxon>Euteleostomi</taxon>
        <taxon>Actinopterygii</taxon>
        <taxon>Neopterygii</taxon>
        <taxon>Teleostei</taxon>
        <taxon>Clupei</taxon>
        <taxon>Clupeiformes</taxon>
        <taxon>Clupeoidei</taxon>
        <taxon>Clupeidae</taxon>
        <taxon>Alosa</taxon>
    </lineage>
</organism>
<keyword evidence="10" id="KW-0068">Autocatalytic cleavage</keyword>
<keyword evidence="14" id="KW-1015">Disulfide bond</keyword>
<evidence type="ECO:0000256" key="10">
    <source>
        <dbReference type="ARBA" id="ARBA00022813"/>
    </source>
</evidence>
<dbReference type="SUPFAM" id="SSF52743">
    <property type="entry name" value="Subtilisin-like"/>
    <property type="match status" value="1"/>
</dbReference>
<dbReference type="SMART" id="SM00717">
    <property type="entry name" value="SANT"/>
    <property type="match status" value="1"/>
</dbReference>
<feature type="compositionally biased region" description="Polar residues" evidence="21">
    <location>
        <begin position="785"/>
        <end position="797"/>
    </location>
</feature>
<evidence type="ECO:0000256" key="20">
    <source>
        <dbReference type="PROSITE-ProRule" id="PRU01032"/>
    </source>
</evidence>
<feature type="domain" description="Myb-like" evidence="22">
    <location>
        <begin position="880"/>
        <end position="934"/>
    </location>
</feature>
<dbReference type="EMBL" id="JADWDJ010000019">
    <property type="protein sequence ID" value="KAG5265539.1"/>
    <property type="molecule type" value="Genomic_DNA"/>
</dbReference>
<evidence type="ECO:0000256" key="13">
    <source>
        <dbReference type="ARBA" id="ARBA00023145"/>
    </source>
</evidence>
<evidence type="ECO:0000256" key="3">
    <source>
        <dbReference type="ARBA" id="ARBA00004371"/>
    </source>
</evidence>
<evidence type="ECO:0000256" key="2">
    <source>
        <dbReference type="ARBA" id="ARBA00001913"/>
    </source>
</evidence>
<evidence type="ECO:0000256" key="21">
    <source>
        <dbReference type="SAM" id="MobiDB-lite"/>
    </source>
</evidence>
<comment type="function">
    <text evidence="19">Lysosomal serine protease with tripeptidyl-peptidase I activity. May act as a non-specific lysosomal peptidase which generates tripeptides from the breakdown products produced by lysosomal proteinases. Requires substrates with an unsubstituted N-terminus.</text>
</comment>
<feature type="compositionally biased region" description="Basic residues" evidence="21">
    <location>
        <begin position="743"/>
        <end position="752"/>
    </location>
</feature>
<feature type="compositionally biased region" description="Basic and acidic residues" evidence="21">
    <location>
        <begin position="876"/>
        <end position="889"/>
    </location>
</feature>
<dbReference type="Pfam" id="PF09133">
    <property type="entry name" value="SANTA"/>
    <property type="match status" value="1"/>
</dbReference>
<reference evidence="24" key="1">
    <citation type="submission" date="2020-10" db="EMBL/GenBank/DDBJ databases">
        <title>Chromosome-scale genome assembly of the Allis shad, Alosa alosa.</title>
        <authorList>
            <person name="Margot Z."/>
            <person name="Christophe K."/>
            <person name="Cabau C."/>
            <person name="Louis A."/>
            <person name="Berthelot C."/>
            <person name="Parey E."/>
            <person name="Roest Crollius H."/>
            <person name="Montfort J."/>
            <person name="Robinson-Rechavi M."/>
            <person name="Bucao C."/>
            <person name="Bouchez O."/>
            <person name="Gislard M."/>
            <person name="Lluch J."/>
            <person name="Milhes M."/>
            <person name="Lampietro C."/>
            <person name="Lopez Roques C."/>
            <person name="Donnadieu C."/>
            <person name="Braasch I."/>
            <person name="Desvignes T."/>
            <person name="Postlethwait J."/>
            <person name="Bobe J."/>
            <person name="Guiguen Y."/>
        </authorList>
    </citation>
    <scope>NUCLEOTIDE SEQUENCE</scope>
    <source>
        <strain evidence="24">M-15738</strain>
        <tissue evidence="24">Blood</tissue>
    </source>
</reference>
<gene>
    <name evidence="24" type="ORF">AALO_G00243610</name>
</gene>
<dbReference type="CDD" id="cd04056">
    <property type="entry name" value="Peptidases_S53"/>
    <property type="match status" value="1"/>
</dbReference>
<evidence type="ECO:0000256" key="19">
    <source>
        <dbReference type="ARBA" id="ARBA00045460"/>
    </source>
</evidence>
<evidence type="ECO:0000259" key="23">
    <source>
        <dbReference type="PROSITE" id="PS51695"/>
    </source>
</evidence>
<evidence type="ECO:0000313" key="25">
    <source>
        <dbReference type="Proteomes" id="UP000823561"/>
    </source>
</evidence>
<keyword evidence="9 20" id="KW-0378">Hydrolase</keyword>
<dbReference type="PROSITE" id="PS50090">
    <property type="entry name" value="MYB_LIKE"/>
    <property type="match status" value="1"/>
</dbReference>
<dbReference type="InterPro" id="IPR009057">
    <property type="entry name" value="Homeodomain-like_sf"/>
</dbReference>
<dbReference type="SUPFAM" id="SSF46689">
    <property type="entry name" value="Homeodomain-like"/>
    <property type="match status" value="1"/>
</dbReference>
<feature type="compositionally biased region" description="Basic residues" evidence="21">
    <location>
        <begin position="708"/>
        <end position="717"/>
    </location>
</feature>
<keyword evidence="6 20" id="KW-0645">Protease</keyword>
<feature type="compositionally biased region" description="Low complexity" evidence="21">
    <location>
        <begin position="810"/>
        <end position="823"/>
    </location>
</feature>
<feature type="compositionally biased region" description="Polar residues" evidence="21">
    <location>
        <begin position="721"/>
        <end position="732"/>
    </location>
</feature>
<dbReference type="SMART" id="SM00944">
    <property type="entry name" value="Pro-kuma_activ"/>
    <property type="match status" value="1"/>
</dbReference>
<keyword evidence="12" id="KW-0106">Calcium</keyword>
<dbReference type="InterPro" id="IPR001005">
    <property type="entry name" value="SANT/Myb"/>
</dbReference>
<dbReference type="GO" id="GO:0005764">
    <property type="term" value="C:lysosome"/>
    <property type="evidence" value="ECO:0007669"/>
    <property type="project" value="UniProtKB-SubCell"/>
</dbReference>
<feature type="active site" description="Charge relay system" evidence="20">
    <location>
        <position position="1374"/>
    </location>
</feature>
<dbReference type="InterPro" id="IPR015216">
    <property type="entry name" value="SANTA"/>
</dbReference>
<dbReference type="PANTHER" id="PTHR14218:SF15">
    <property type="entry name" value="TRIPEPTIDYL-PEPTIDASE 1"/>
    <property type="match status" value="1"/>
</dbReference>
<feature type="active site" description="Charge relay system" evidence="20">
    <location>
        <position position="1370"/>
    </location>
</feature>
<dbReference type="Gene3D" id="3.40.50.200">
    <property type="entry name" value="Peptidase S8/S53 domain"/>
    <property type="match status" value="1"/>
</dbReference>
<dbReference type="CDD" id="cd11377">
    <property type="entry name" value="Pro-peptidase_S53"/>
    <property type="match status" value="1"/>
</dbReference>
<keyword evidence="11 20" id="KW-0720">Serine protease</keyword>
<accession>A0AAV6FSW6</accession>
<dbReference type="InterPro" id="IPR050819">
    <property type="entry name" value="Tripeptidyl-peptidase_I"/>
</dbReference>
<feature type="region of interest" description="Disordered" evidence="21">
    <location>
        <begin position="925"/>
        <end position="957"/>
    </location>
</feature>
<evidence type="ECO:0000259" key="22">
    <source>
        <dbReference type="PROSITE" id="PS50090"/>
    </source>
</evidence>